<dbReference type="KEGG" id="cvn:111118737"/>
<dbReference type="AlphaFoldDB" id="A0A8B8CEC8"/>
<keyword evidence="1" id="KW-1185">Reference proteome</keyword>
<evidence type="ECO:0000313" key="2">
    <source>
        <dbReference type="RefSeq" id="XP_022314045.1"/>
    </source>
</evidence>
<organism evidence="1 2">
    <name type="scientific">Crassostrea virginica</name>
    <name type="common">Eastern oyster</name>
    <dbReference type="NCBI Taxonomy" id="6565"/>
    <lineage>
        <taxon>Eukaryota</taxon>
        <taxon>Metazoa</taxon>
        <taxon>Spiralia</taxon>
        <taxon>Lophotrochozoa</taxon>
        <taxon>Mollusca</taxon>
        <taxon>Bivalvia</taxon>
        <taxon>Autobranchia</taxon>
        <taxon>Pteriomorphia</taxon>
        <taxon>Ostreida</taxon>
        <taxon>Ostreoidea</taxon>
        <taxon>Ostreidae</taxon>
        <taxon>Crassostrea</taxon>
    </lineage>
</organism>
<accession>A0A8B8CEC8</accession>
<protein>
    <submittedName>
        <fullName evidence="2">Uncharacterized protein LOC111118737 isoform X1</fullName>
    </submittedName>
</protein>
<dbReference type="OrthoDB" id="10428014at2759"/>
<sequence>MGETRTLRKMSTKQVAKTQFCSLVLVIMTQTGAEDLGHQNPIGRWVWFCRRSYMTLTLIIGFLKKRVIPLCMLIPFIELCTQELLFTKMSELSKFRVSGEGFQNRYRNRDNLYPHVDQAYACIYPGKDNSDYTNDDNRNNRRMNKKLDTYNVGQQVNGIFHMQVIEATPE</sequence>
<proteinExistence type="predicted"/>
<name>A0A8B8CEC8_CRAVI</name>
<reference evidence="2" key="1">
    <citation type="submission" date="2025-08" db="UniProtKB">
        <authorList>
            <consortium name="RefSeq"/>
        </authorList>
    </citation>
    <scope>IDENTIFICATION</scope>
    <source>
        <tissue evidence="2">Whole sample</tissue>
    </source>
</reference>
<dbReference type="Proteomes" id="UP000694844">
    <property type="component" value="Chromosome 2"/>
</dbReference>
<gene>
    <name evidence="2" type="primary">LOC111118737</name>
</gene>
<dbReference type="RefSeq" id="XP_022314045.1">
    <property type="nucleotide sequence ID" value="XM_022458337.1"/>
</dbReference>
<evidence type="ECO:0000313" key="1">
    <source>
        <dbReference type="Proteomes" id="UP000694844"/>
    </source>
</evidence>
<dbReference type="GeneID" id="111118737"/>